<feature type="coiled-coil region" evidence="1">
    <location>
        <begin position="148"/>
        <end position="203"/>
    </location>
</feature>
<accession>A0A426ZES3</accession>
<dbReference type="Gene3D" id="1.20.5.340">
    <property type="match status" value="1"/>
</dbReference>
<sequence>MFNIKKMKSDGGADSGSAVLSTASAPATVNGGASMVEKRPSTREGVGLPKHLRKATPEQPVDASGSTTRTSAEKGKGVVELEEIPKRGYTLRELCKVEDQAGVDRYFTSIMMQLKYCPYRSGPRRGQLIRSQRERILTLQAMNKELKLGGNQELLAATEHRLKEYEDEAKKLQVELESLRNQRRDLEQEVGVLRSNLDGARNDQAHLEGDVLSLTEAATFLKAELKSEGPKAVTAYKASQGFELSLKKIGRVSYEYGYWVALERLRRKHPEIAIEQDPFAKCPNDAIVEMDLNQPFDDSAPSEK</sequence>
<evidence type="ECO:0000256" key="2">
    <source>
        <dbReference type="SAM" id="MobiDB-lite"/>
    </source>
</evidence>
<evidence type="ECO:0000313" key="3">
    <source>
        <dbReference type="EMBL" id="RRT62488.1"/>
    </source>
</evidence>
<gene>
    <name evidence="3" type="ORF">B296_00011052</name>
</gene>
<reference evidence="3 4" key="1">
    <citation type="journal article" date="2014" name="Agronomy (Basel)">
        <title>A Draft Genome Sequence for Ensete ventricosum, the Drought-Tolerant Tree Against Hunger.</title>
        <authorList>
            <person name="Harrison J."/>
            <person name="Moore K.A."/>
            <person name="Paszkiewicz K."/>
            <person name="Jones T."/>
            <person name="Grant M."/>
            <person name="Ambacheew D."/>
            <person name="Muzemil S."/>
            <person name="Studholme D.J."/>
        </authorList>
    </citation>
    <scope>NUCLEOTIDE SEQUENCE [LARGE SCALE GENOMIC DNA]</scope>
</reference>
<organism evidence="3 4">
    <name type="scientific">Ensete ventricosum</name>
    <name type="common">Abyssinian banana</name>
    <name type="synonym">Musa ensete</name>
    <dbReference type="NCBI Taxonomy" id="4639"/>
    <lineage>
        <taxon>Eukaryota</taxon>
        <taxon>Viridiplantae</taxon>
        <taxon>Streptophyta</taxon>
        <taxon>Embryophyta</taxon>
        <taxon>Tracheophyta</taxon>
        <taxon>Spermatophyta</taxon>
        <taxon>Magnoliopsida</taxon>
        <taxon>Liliopsida</taxon>
        <taxon>Zingiberales</taxon>
        <taxon>Musaceae</taxon>
        <taxon>Ensete</taxon>
    </lineage>
</organism>
<keyword evidence="1" id="KW-0175">Coiled coil</keyword>
<feature type="region of interest" description="Disordered" evidence="2">
    <location>
        <begin position="1"/>
        <end position="78"/>
    </location>
</feature>
<dbReference type="AlphaFoldDB" id="A0A426ZES3"/>
<feature type="compositionally biased region" description="Polar residues" evidence="2">
    <location>
        <begin position="18"/>
        <end position="27"/>
    </location>
</feature>
<proteinExistence type="predicted"/>
<dbReference type="EMBL" id="AMZH03006963">
    <property type="protein sequence ID" value="RRT62488.1"/>
    <property type="molecule type" value="Genomic_DNA"/>
</dbReference>
<name>A0A426ZES3_ENSVE</name>
<comment type="caution">
    <text evidence="3">The sequence shown here is derived from an EMBL/GenBank/DDBJ whole genome shotgun (WGS) entry which is preliminary data.</text>
</comment>
<dbReference type="Proteomes" id="UP000287651">
    <property type="component" value="Unassembled WGS sequence"/>
</dbReference>
<evidence type="ECO:0000256" key="1">
    <source>
        <dbReference type="SAM" id="Coils"/>
    </source>
</evidence>
<protein>
    <submittedName>
        <fullName evidence="3">Uncharacterized protein</fullName>
    </submittedName>
</protein>
<evidence type="ECO:0000313" key="4">
    <source>
        <dbReference type="Proteomes" id="UP000287651"/>
    </source>
</evidence>